<dbReference type="InterPro" id="IPR012347">
    <property type="entry name" value="Ferritin-like"/>
</dbReference>
<feature type="signal peptide" evidence="1">
    <location>
        <begin position="1"/>
        <end position="22"/>
    </location>
</feature>
<feature type="chain" id="PRO_5047541052" evidence="1">
    <location>
        <begin position="23"/>
        <end position="202"/>
    </location>
</feature>
<name>A0ABW3EH23_9ACTN</name>
<dbReference type="InterPro" id="IPR005183">
    <property type="entry name" value="DUF305_CopM-like"/>
</dbReference>
<evidence type="ECO:0000313" key="3">
    <source>
        <dbReference type="EMBL" id="MFD0899629.1"/>
    </source>
</evidence>
<accession>A0ABW3EH23</accession>
<keyword evidence="4" id="KW-1185">Reference proteome</keyword>
<dbReference type="Proteomes" id="UP001596972">
    <property type="component" value="Unassembled WGS sequence"/>
</dbReference>
<dbReference type="EMBL" id="JBHTJA010000004">
    <property type="protein sequence ID" value="MFD0899629.1"/>
    <property type="molecule type" value="Genomic_DNA"/>
</dbReference>
<dbReference type="PANTHER" id="PTHR36933">
    <property type="entry name" value="SLL0788 PROTEIN"/>
    <property type="match status" value="1"/>
</dbReference>
<evidence type="ECO:0000259" key="2">
    <source>
        <dbReference type="Pfam" id="PF03713"/>
    </source>
</evidence>
<organism evidence="3 4">
    <name type="scientific">Actinomadura sediminis</name>
    <dbReference type="NCBI Taxonomy" id="1038904"/>
    <lineage>
        <taxon>Bacteria</taxon>
        <taxon>Bacillati</taxon>
        <taxon>Actinomycetota</taxon>
        <taxon>Actinomycetes</taxon>
        <taxon>Streptosporangiales</taxon>
        <taxon>Thermomonosporaceae</taxon>
        <taxon>Actinomadura</taxon>
    </lineage>
</organism>
<dbReference type="Pfam" id="PF03713">
    <property type="entry name" value="DUF305"/>
    <property type="match status" value="1"/>
</dbReference>
<dbReference type="PANTHER" id="PTHR36933:SF1">
    <property type="entry name" value="SLL0788 PROTEIN"/>
    <property type="match status" value="1"/>
</dbReference>
<dbReference type="Gene3D" id="1.20.1260.10">
    <property type="match status" value="1"/>
</dbReference>
<protein>
    <submittedName>
        <fullName evidence="3">DUF305 domain-containing protein</fullName>
    </submittedName>
</protein>
<evidence type="ECO:0000256" key="1">
    <source>
        <dbReference type="SAM" id="SignalP"/>
    </source>
</evidence>
<evidence type="ECO:0000313" key="4">
    <source>
        <dbReference type="Proteomes" id="UP001596972"/>
    </source>
</evidence>
<keyword evidence="1" id="KW-0732">Signal</keyword>
<feature type="domain" description="DUF305" evidence="2">
    <location>
        <begin position="43"/>
        <end position="188"/>
    </location>
</feature>
<gene>
    <name evidence="3" type="ORF">ACFQ11_04460</name>
</gene>
<proteinExistence type="predicted"/>
<comment type="caution">
    <text evidence="3">The sequence shown here is derived from an EMBL/GenBank/DDBJ whole genome shotgun (WGS) entry which is preliminary data.</text>
</comment>
<dbReference type="RefSeq" id="WP_378296494.1">
    <property type="nucleotide sequence ID" value="NZ_JBHTJA010000004.1"/>
</dbReference>
<sequence length="202" mass="21363">MKYGALALLAACALLLFARCGAGGTPAGSAAATRGGAGFNGTDVMFLQMTLPHHAQAVRLAGLARERPVRPEVRTLAAAIETTQRAEAAGMVARLRGWERPLRAPAGSHHGHAGAVPTTTDARVAALARVPDERFERAFLNLLIAHQDDAVELARMELGDGEDPWSLRLAEKIKASRTAQIDRMLAMLGPRPPTPETPAPGK</sequence>
<reference evidence="4" key="1">
    <citation type="journal article" date="2019" name="Int. J. Syst. Evol. Microbiol.">
        <title>The Global Catalogue of Microorganisms (GCM) 10K type strain sequencing project: providing services to taxonomists for standard genome sequencing and annotation.</title>
        <authorList>
            <consortium name="The Broad Institute Genomics Platform"/>
            <consortium name="The Broad Institute Genome Sequencing Center for Infectious Disease"/>
            <person name="Wu L."/>
            <person name="Ma J."/>
        </authorList>
    </citation>
    <scope>NUCLEOTIDE SEQUENCE [LARGE SCALE GENOMIC DNA]</scope>
    <source>
        <strain evidence="4">JCM 31202</strain>
    </source>
</reference>